<dbReference type="SUPFAM" id="SSF103473">
    <property type="entry name" value="MFS general substrate transporter"/>
    <property type="match status" value="1"/>
</dbReference>
<feature type="transmembrane region" description="Helical" evidence="8">
    <location>
        <begin position="87"/>
        <end position="106"/>
    </location>
</feature>
<organism evidence="10 11">
    <name type="scientific">Hyaloscypha hepaticicola</name>
    <dbReference type="NCBI Taxonomy" id="2082293"/>
    <lineage>
        <taxon>Eukaryota</taxon>
        <taxon>Fungi</taxon>
        <taxon>Dikarya</taxon>
        <taxon>Ascomycota</taxon>
        <taxon>Pezizomycotina</taxon>
        <taxon>Leotiomycetes</taxon>
        <taxon>Helotiales</taxon>
        <taxon>Hyaloscyphaceae</taxon>
        <taxon>Hyaloscypha</taxon>
    </lineage>
</organism>
<evidence type="ECO:0000259" key="9">
    <source>
        <dbReference type="PROSITE" id="PS50850"/>
    </source>
</evidence>
<sequence length="552" mass="59532">MSRNELVRIDTNILPKAKLLVVFAGLAFALLVAFIDQNSIGIALPTIGADLHAATTISWVGTSSLIANTVFQVLYGRLSDILGRKAVFLSSVGLLALGDILCGFTRTGPQLYAFRGIAGVGTGGITALAMMIVSDIVTLENRGKYQGILGSCVGLGNAIGPFLAAAFIQKASWRALFWFICPLAVLAGDLVALTLPPSKVHGDLKTKIKDIDYYGVVLSSSAVMLLLIPISGGGTYFRWNSPMVISMITLGGICMISFIIVEWKVAVMPMLPLHLFKISAVCAILIQNLLFGIVYYSHLYYLPIYYENARQFSPLLSAELTIPFVAAQSIFSILSGQYVSRTKRYGEIIWSGYALWTLGCGLILSFDRYTPRWQIVIFLIIEGAGVGFVFQPTLVAVQAHSLKRDRAVVISARNFLRALGGALGLALSSAVFSNVLKRSLDSLSVPLPASIKSSILESILRVPDLSTLTAAQRSEVLDAYMSASKGVFYVWLPIMGSCLALCLLIKDKGLTRPEEKSSPPETSGSETAEVIESDVTKHVQDEAEKSGILSKV</sequence>
<evidence type="ECO:0000256" key="8">
    <source>
        <dbReference type="SAM" id="Phobius"/>
    </source>
</evidence>
<comment type="similarity">
    <text evidence="2">Belongs to the major facilitator superfamily.</text>
</comment>
<feature type="transmembrane region" description="Helical" evidence="8">
    <location>
        <begin position="372"/>
        <end position="397"/>
    </location>
</feature>
<evidence type="ECO:0000256" key="2">
    <source>
        <dbReference type="ARBA" id="ARBA00008335"/>
    </source>
</evidence>
<dbReference type="InterPro" id="IPR036259">
    <property type="entry name" value="MFS_trans_sf"/>
</dbReference>
<feature type="transmembrane region" description="Helical" evidence="8">
    <location>
        <begin position="216"/>
        <end position="237"/>
    </location>
</feature>
<keyword evidence="4 8" id="KW-0812">Transmembrane</keyword>
<protein>
    <submittedName>
        <fullName evidence="10">MFS multidrug transporter-like protein</fullName>
    </submittedName>
</protein>
<dbReference type="GO" id="GO:0005886">
    <property type="term" value="C:plasma membrane"/>
    <property type="evidence" value="ECO:0007669"/>
    <property type="project" value="TreeGrafter"/>
</dbReference>
<evidence type="ECO:0000256" key="5">
    <source>
        <dbReference type="ARBA" id="ARBA00022989"/>
    </source>
</evidence>
<dbReference type="FunFam" id="1.20.1250.20:FF:000436">
    <property type="entry name" value="MFS transporter, putative"/>
    <property type="match status" value="1"/>
</dbReference>
<feature type="transmembrane region" description="Helical" evidence="8">
    <location>
        <begin position="112"/>
        <end position="133"/>
    </location>
</feature>
<feature type="transmembrane region" description="Helical" evidence="8">
    <location>
        <begin position="56"/>
        <end position="75"/>
    </location>
</feature>
<dbReference type="EMBL" id="KZ613492">
    <property type="protein sequence ID" value="PMD18721.1"/>
    <property type="molecule type" value="Genomic_DNA"/>
</dbReference>
<evidence type="ECO:0000256" key="7">
    <source>
        <dbReference type="SAM" id="MobiDB-lite"/>
    </source>
</evidence>
<dbReference type="Gene3D" id="1.20.1250.20">
    <property type="entry name" value="MFS general substrate transporter like domains"/>
    <property type="match status" value="2"/>
</dbReference>
<feature type="domain" description="Major facilitator superfamily (MFS) profile" evidence="9">
    <location>
        <begin position="22"/>
        <end position="466"/>
    </location>
</feature>
<evidence type="ECO:0000313" key="11">
    <source>
        <dbReference type="Proteomes" id="UP000235672"/>
    </source>
</evidence>
<dbReference type="GO" id="GO:0012505">
    <property type="term" value="C:endomembrane system"/>
    <property type="evidence" value="ECO:0007669"/>
    <property type="project" value="UniProtKB-SubCell"/>
</dbReference>
<keyword evidence="6 8" id="KW-0472">Membrane</keyword>
<feature type="transmembrane region" description="Helical" evidence="8">
    <location>
        <begin position="316"/>
        <end position="336"/>
    </location>
</feature>
<dbReference type="GO" id="GO:0046943">
    <property type="term" value="F:carboxylic acid transmembrane transporter activity"/>
    <property type="evidence" value="ECO:0007669"/>
    <property type="project" value="UniProtKB-ARBA"/>
</dbReference>
<feature type="transmembrane region" description="Helical" evidence="8">
    <location>
        <begin position="348"/>
        <end position="366"/>
    </location>
</feature>
<reference evidence="10 11" key="1">
    <citation type="submission" date="2016-05" db="EMBL/GenBank/DDBJ databases">
        <title>A degradative enzymes factory behind the ericoid mycorrhizal symbiosis.</title>
        <authorList>
            <consortium name="DOE Joint Genome Institute"/>
            <person name="Martino E."/>
            <person name="Morin E."/>
            <person name="Grelet G."/>
            <person name="Kuo A."/>
            <person name="Kohler A."/>
            <person name="Daghino S."/>
            <person name="Barry K."/>
            <person name="Choi C."/>
            <person name="Cichocki N."/>
            <person name="Clum A."/>
            <person name="Copeland A."/>
            <person name="Hainaut M."/>
            <person name="Haridas S."/>
            <person name="Labutti K."/>
            <person name="Lindquist E."/>
            <person name="Lipzen A."/>
            <person name="Khouja H.-R."/>
            <person name="Murat C."/>
            <person name="Ohm R."/>
            <person name="Olson A."/>
            <person name="Spatafora J."/>
            <person name="Veneault-Fourrey C."/>
            <person name="Henrissat B."/>
            <person name="Grigoriev I."/>
            <person name="Martin F."/>
            <person name="Perotto S."/>
        </authorList>
    </citation>
    <scope>NUCLEOTIDE SEQUENCE [LARGE SCALE GENOMIC DNA]</scope>
    <source>
        <strain evidence="10 11">UAMH 7357</strain>
    </source>
</reference>
<dbReference type="Proteomes" id="UP000235672">
    <property type="component" value="Unassembled WGS sequence"/>
</dbReference>
<name>A0A2J6PXH1_9HELO</name>
<evidence type="ECO:0000256" key="6">
    <source>
        <dbReference type="ARBA" id="ARBA00023136"/>
    </source>
</evidence>
<dbReference type="FunFam" id="1.20.1720.10:FF:000013">
    <property type="entry name" value="Related to multidrug resistance proteins"/>
    <property type="match status" value="1"/>
</dbReference>
<keyword evidence="3" id="KW-0813">Transport</keyword>
<feature type="transmembrane region" description="Helical" evidence="8">
    <location>
        <begin position="175"/>
        <end position="195"/>
    </location>
</feature>
<feature type="transmembrane region" description="Helical" evidence="8">
    <location>
        <begin position="486"/>
        <end position="505"/>
    </location>
</feature>
<dbReference type="PRINTS" id="PR01036">
    <property type="entry name" value="TCRTETB"/>
</dbReference>
<dbReference type="AlphaFoldDB" id="A0A2J6PXH1"/>
<keyword evidence="11" id="KW-1185">Reference proteome</keyword>
<dbReference type="FunFam" id="1.20.1250.20:FF:000196">
    <property type="entry name" value="MFS toxin efflux pump (AflT)"/>
    <property type="match status" value="1"/>
</dbReference>
<feature type="transmembrane region" description="Helical" evidence="8">
    <location>
        <begin position="20"/>
        <end position="44"/>
    </location>
</feature>
<dbReference type="PANTHER" id="PTHR23501">
    <property type="entry name" value="MAJOR FACILITATOR SUPERFAMILY"/>
    <property type="match status" value="1"/>
</dbReference>
<accession>A0A2J6PXH1</accession>
<evidence type="ECO:0000256" key="3">
    <source>
        <dbReference type="ARBA" id="ARBA00022448"/>
    </source>
</evidence>
<comment type="subcellular location">
    <subcellularLocation>
        <location evidence="1">Endomembrane system</location>
        <topology evidence="1">Multi-pass membrane protein</topology>
    </subcellularLocation>
</comment>
<dbReference type="OrthoDB" id="6770063at2759"/>
<dbReference type="PANTHER" id="PTHR23501:SF78">
    <property type="entry name" value="MAJOR FACILITATOR SUPERFAMILY (MFS) PROFILE DOMAIN-CONTAINING PROTEIN-RELATED"/>
    <property type="match status" value="1"/>
</dbReference>
<keyword evidence="5 8" id="KW-1133">Transmembrane helix</keyword>
<dbReference type="Pfam" id="PF07690">
    <property type="entry name" value="MFS_1"/>
    <property type="match status" value="1"/>
</dbReference>
<gene>
    <name evidence="10" type="ORF">NA56DRAFT_576440</name>
</gene>
<dbReference type="PROSITE" id="PS50850">
    <property type="entry name" value="MFS"/>
    <property type="match status" value="1"/>
</dbReference>
<proteinExistence type="inferred from homology"/>
<feature type="transmembrane region" description="Helical" evidence="8">
    <location>
        <begin position="275"/>
        <end position="296"/>
    </location>
</feature>
<evidence type="ECO:0000313" key="10">
    <source>
        <dbReference type="EMBL" id="PMD18721.1"/>
    </source>
</evidence>
<feature type="transmembrane region" description="Helical" evidence="8">
    <location>
        <begin position="243"/>
        <end position="263"/>
    </location>
</feature>
<feature type="transmembrane region" description="Helical" evidence="8">
    <location>
        <begin position="145"/>
        <end position="169"/>
    </location>
</feature>
<evidence type="ECO:0000256" key="4">
    <source>
        <dbReference type="ARBA" id="ARBA00022692"/>
    </source>
</evidence>
<dbReference type="InterPro" id="IPR020846">
    <property type="entry name" value="MFS_dom"/>
</dbReference>
<feature type="region of interest" description="Disordered" evidence="7">
    <location>
        <begin position="511"/>
        <end position="552"/>
    </location>
</feature>
<evidence type="ECO:0000256" key="1">
    <source>
        <dbReference type="ARBA" id="ARBA00004127"/>
    </source>
</evidence>
<dbReference type="InterPro" id="IPR011701">
    <property type="entry name" value="MFS"/>
</dbReference>
<feature type="transmembrane region" description="Helical" evidence="8">
    <location>
        <begin position="418"/>
        <end position="436"/>
    </location>
</feature>
<feature type="compositionally biased region" description="Basic and acidic residues" evidence="7">
    <location>
        <begin position="534"/>
        <end position="545"/>
    </location>
</feature>